<feature type="repeat" description="PPR" evidence="2">
    <location>
        <begin position="167"/>
        <end position="197"/>
    </location>
</feature>
<evidence type="ECO:0000313" key="3">
    <source>
        <dbReference type="Proteomes" id="UP000235220"/>
    </source>
</evidence>
<proteinExistence type="predicted"/>
<dbReference type="PROSITE" id="PS51375">
    <property type="entry name" value="PPR"/>
    <property type="match status" value="5"/>
</dbReference>
<dbReference type="InterPro" id="IPR011990">
    <property type="entry name" value="TPR-like_helical_dom_sf"/>
</dbReference>
<dbReference type="InterPro" id="IPR002885">
    <property type="entry name" value="PPR_rpt"/>
</dbReference>
<dbReference type="NCBIfam" id="TIGR00756">
    <property type="entry name" value="PPR"/>
    <property type="match status" value="5"/>
</dbReference>
<feature type="repeat" description="PPR" evidence="2">
    <location>
        <begin position="400"/>
        <end position="434"/>
    </location>
</feature>
<evidence type="ECO:0000313" key="4">
    <source>
        <dbReference type="RefSeq" id="XP_018857159.2"/>
    </source>
</evidence>
<dbReference type="FunFam" id="1.25.40.10:FF:000351">
    <property type="entry name" value="Pentatricopeptide repeat-containing protein"/>
    <property type="match status" value="1"/>
</dbReference>
<dbReference type="FunFam" id="1.25.40.10:FF:001093">
    <property type="entry name" value="Pentatricopeptide repeat-containing protein At2g34400"/>
    <property type="match status" value="1"/>
</dbReference>
<feature type="repeat" description="PPR" evidence="2">
    <location>
        <begin position="198"/>
        <end position="232"/>
    </location>
</feature>
<feature type="repeat" description="PPR" evidence="2">
    <location>
        <begin position="299"/>
        <end position="333"/>
    </location>
</feature>
<dbReference type="Gene3D" id="1.25.40.10">
    <property type="entry name" value="Tetratricopeptide repeat domain"/>
    <property type="match status" value="4"/>
</dbReference>
<dbReference type="GO" id="GO:0003723">
    <property type="term" value="F:RNA binding"/>
    <property type="evidence" value="ECO:0007669"/>
    <property type="project" value="InterPro"/>
</dbReference>
<dbReference type="InterPro" id="IPR046848">
    <property type="entry name" value="E_motif"/>
</dbReference>
<dbReference type="Pfam" id="PF20431">
    <property type="entry name" value="E_motif"/>
    <property type="match status" value="1"/>
</dbReference>
<dbReference type="OrthoDB" id="185373at2759"/>
<dbReference type="KEGG" id="jre:109019338"/>
<dbReference type="Pfam" id="PF13041">
    <property type="entry name" value="PPR_2"/>
    <property type="match status" value="4"/>
</dbReference>
<accession>A0A2I4HLW6</accession>
<evidence type="ECO:0000313" key="5">
    <source>
        <dbReference type="RefSeq" id="XP_035538872.1"/>
    </source>
</evidence>
<dbReference type="GO" id="GO:0009451">
    <property type="term" value="P:RNA modification"/>
    <property type="evidence" value="ECO:0007669"/>
    <property type="project" value="InterPro"/>
</dbReference>
<dbReference type="RefSeq" id="XP_018857159.2">
    <property type="nucleotide sequence ID" value="XM_019001614.2"/>
</dbReference>
<dbReference type="RefSeq" id="XP_035538872.1">
    <property type="nucleotide sequence ID" value="XM_035682979.1"/>
</dbReference>
<dbReference type="PANTHER" id="PTHR24015:SF553">
    <property type="entry name" value="DYW DOMAIN-CONTAINING PROTEIN"/>
    <property type="match status" value="1"/>
</dbReference>
<gene>
    <name evidence="4 5" type="primary">LOC109019338</name>
</gene>
<dbReference type="SUPFAM" id="SSF48452">
    <property type="entry name" value="TPR-like"/>
    <property type="match status" value="1"/>
</dbReference>
<dbReference type="FunFam" id="1.25.40.10:FF:001095">
    <property type="entry name" value="Pentatricopeptide repeat-containing protein At2g34400"/>
    <property type="match status" value="1"/>
</dbReference>
<reference evidence="4 5" key="1">
    <citation type="submission" date="2025-04" db="UniProtKB">
        <authorList>
            <consortium name="RefSeq"/>
        </authorList>
    </citation>
    <scope>IDENTIFICATION</scope>
    <source>
        <tissue evidence="4 5">Leaves</tissue>
    </source>
</reference>
<dbReference type="PANTHER" id="PTHR24015">
    <property type="entry name" value="OS07G0578800 PROTEIN-RELATED"/>
    <property type="match status" value="1"/>
</dbReference>
<dbReference type="Pfam" id="PF01535">
    <property type="entry name" value="PPR"/>
    <property type="match status" value="3"/>
</dbReference>
<dbReference type="InterPro" id="IPR046960">
    <property type="entry name" value="PPR_At4g14850-like_plant"/>
</dbReference>
<keyword evidence="1" id="KW-0677">Repeat</keyword>
<sequence length="645" mass="73022">MLRNRVSSRFISCRLVFTYNLADTDHTRPKQQEHQPLRETLLSLLRKCSSTKQLQQIHVQMLVNSIRKPNFLLSKIIDLKDFSYASLLFSHIPHPNDYAFNVMIRGLTNTWHDYSLALQFYYQMKFLGLKPNNFTYPFLFIACANILALNHGRTAHSSIFKFGLDGDDHTYHSLLTMYSRCGQLDCARKVFDEITVKDLVSWNSMLSGYSKMGYAADAVGLFREMMEVGFEPDEMTLVSVLGACKDLGDLSLGRWVERFVEENKIELNCYVGSALIDMYGKCGDLLAARRVFDGMVKKDVIAWNAMITGYSQNGMSDEAIRLFNRMRDAGVNPDKITLVGVLSSCASIGALDVGKWVNTYASERGLQHDIYVATALVDMYAKCGSLDNARRVFEGIPLKNDVSWNVMISALAFHGQAQEALSLFERMSKEGGVVHPNDITFVGVLSACVHVGLIDEGRRLFDMMSSSFGLVPKVEHYSCMVDLLARAGHLYEAWDFVEKMPEKPDEVVLGALLGACQKCRNIDVSERVMQRLLELEPSNSGNYVISSKIFANLKRWDDSARMRLLMRHRGVNKTPGCSWIEIETQLYEFHAGDILLHDSAKLYEVLGLLYEELWREGYIPKIDESATQGVEEDWRQYGSGLIIAK</sequence>
<evidence type="ECO:0000256" key="2">
    <source>
        <dbReference type="PROSITE-ProRule" id="PRU00708"/>
    </source>
</evidence>
<organism evidence="3 4">
    <name type="scientific">Juglans regia</name>
    <name type="common">English walnut</name>
    <dbReference type="NCBI Taxonomy" id="51240"/>
    <lineage>
        <taxon>Eukaryota</taxon>
        <taxon>Viridiplantae</taxon>
        <taxon>Streptophyta</taxon>
        <taxon>Embryophyta</taxon>
        <taxon>Tracheophyta</taxon>
        <taxon>Spermatophyta</taxon>
        <taxon>Magnoliopsida</taxon>
        <taxon>eudicotyledons</taxon>
        <taxon>Gunneridae</taxon>
        <taxon>Pentapetalae</taxon>
        <taxon>rosids</taxon>
        <taxon>fabids</taxon>
        <taxon>Fagales</taxon>
        <taxon>Juglandaceae</taxon>
        <taxon>Juglans</taxon>
    </lineage>
</organism>
<dbReference type="Proteomes" id="UP000235220">
    <property type="component" value="Chromosome 11"/>
</dbReference>
<dbReference type="GeneID" id="109019338"/>
<protein>
    <submittedName>
        <fullName evidence="4 5">Pentatricopeptide repeat-containing protein At2g34400 isoform X1</fullName>
    </submittedName>
</protein>
<name>A0A2I4HLW6_JUGRE</name>
<feature type="repeat" description="PPR" evidence="2">
    <location>
        <begin position="96"/>
        <end position="131"/>
    </location>
</feature>
<keyword evidence="3" id="KW-1185">Reference proteome</keyword>
<dbReference type="Gramene" id="Jr11_25700_p1">
    <property type="protein sequence ID" value="cds.Jr11_25700_p1"/>
    <property type="gene ID" value="Jr11_25700"/>
</dbReference>
<evidence type="ECO:0000256" key="1">
    <source>
        <dbReference type="ARBA" id="ARBA00022737"/>
    </source>
</evidence>
<dbReference type="AlphaFoldDB" id="A0A2I4HLW6"/>
<dbReference type="FunFam" id="1.25.40.10:FF:000284">
    <property type="entry name" value="Pentatricopeptide repeat-containing protein"/>
    <property type="match status" value="1"/>
</dbReference>